<reference evidence="2" key="1">
    <citation type="journal article" date="2015" name="BMC Genomics">
        <title>Draft genome of a commonly misdiagnosed multidrug resistant pathogen Candida auris.</title>
        <authorList>
            <person name="Chatterjee S."/>
            <person name="Alampalli S.V."/>
            <person name="Nageshan R.K."/>
            <person name="Chettiar S.T."/>
            <person name="Joshi S."/>
            <person name="Tatu U.S."/>
        </authorList>
    </citation>
    <scope>NUCLEOTIDE SEQUENCE [LARGE SCALE GENOMIC DNA]</scope>
    <source>
        <strain evidence="2">6684</strain>
    </source>
</reference>
<gene>
    <name evidence="1" type="ORF">QG37_06512</name>
</gene>
<dbReference type="EMBL" id="LGST01000044">
    <property type="protein sequence ID" value="KND97102.1"/>
    <property type="molecule type" value="Genomic_DNA"/>
</dbReference>
<dbReference type="VEuPathDB" id="FungiDB:QG37_06512"/>
<dbReference type="Proteomes" id="UP000037122">
    <property type="component" value="Unassembled WGS sequence"/>
</dbReference>
<proteinExistence type="predicted"/>
<accession>A0A0L0NSG4</accession>
<organism evidence="1 2">
    <name type="scientific">Candidozyma auris</name>
    <name type="common">Yeast</name>
    <name type="synonym">Candida auris</name>
    <dbReference type="NCBI Taxonomy" id="498019"/>
    <lineage>
        <taxon>Eukaryota</taxon>
        <taxon>Fungi</taxon>
        <taxon>Dikarya</taxon>
        <taxon>Ascomycota</taxon>
        <taxon>Saccharomycotina</taxon>
        <taxon>Pichiomycetes</taxon>
        <taxon>Metschnikowiaceae</taxon>
        <taxon>Candidozyma</taxon>
    </lineage>
</organism>
<sequence length="51" mass="5679">MIIWCLLELKEQALMMGSQSIDTRPVNWKSVTHGHVGIIVEQCLASGGRKL</sequence>
<evidence type="ECO:0000313" key="2">
    <source>
        <dbReference type="Proteomes" id="UP000037122"/>
    </source>
</evidence>
<protein>
    <submittedName>
        <fullName evidence="1">Uncharacterized protein</fullName>
    </submittedName>
</protein>
<dbReference type="AlphaFoldDB" id="A0A0L0NSG4"/>
<evidence type="ECO:0000313" key="1">
    <source>
        <dbReference type="EMBL" id="KND97102.1"/>
    </source>
</evidence>
<name>A0A0L0NSG4_CANAR</name>
<comment type="caution">
    <text evidence="1">The sequence shown here is derived from an EMBL/GenBank/DDBJ whole genome shotgun (WGS) entry which is preliminary data.</text>
</comment>